<dbReference type="InterPro" id="IPR013324">
    <property type="entry name" value="RNA_pol_sigma_r3/r4-like"/>
</dbReference>
<gene>
    <name evidence="3" type="ORF">SAMN05216234_1488</name>
</gene>
<dbReference type="PANTHER" id="PTHR37478">
    <property type="match status" value="1"/>
</dbReference>
<sequence>MRRRGRRNRARNIEFEPETLCFKPCGRRGCLLDRVVLRYDEIESLRLADYEGLYQEEAAQRMNISRSTFSRIVTEARKKVTDAILNGKILMIKEVDDDSSSSNK</sequence>
<keyword evidence="3" id="KW-0238">DNA-binding</keyword>
<evidence type="ECO:0000256" key="1">
    <source>
        <dbReference type="ARBA" id="ARBA00009350"/>
    </source>
</evidence>
<accession>A0A1I5TTR0</accession>
<organism evidence="3 4">
    <name type="scientific">Hydrogenimonas thermophila</name>
    <dbReference type="NCBI Taxonomy" id="223786"/>
    <lineage>
        <taxon>Bacteria</taxon>
        <taxon>Pseudomonadati</taxon>
        <taxon>Campylobacterota</taxon>
        <taxon>Epsilonproteobacteria</taxon>
        <taxon>Campylobacterales</taxon>
        <taxon>Hydrogenimonadaceae</taxon>
        <taxon>Hydrogenimonas</taxon>
    </lineage>
</organism>
<proteinExistence type="inferred from homology"/>
<dbReference type="OrthoDB" id="280278at2"/>
<dbReference type="Gene3D" id="1.10.10.10">
    <property type="entry name" value="Winged helix-like DNA-binding domain superfamily/Winged helix DNA-binding domain"/>
    <property type="match status" value="1"/>
</dbReference>
<evidence type="ECO:0000256" key="2">
    <source>
        <dbReference type="HAMAP-Rule" id="MF_00674"/>
    </source>
</evidence>
<dbReference type="GO" id="GO:0003677">
    <property type="term" value="F:DNA binding"/>
    <property type="evidence" value="ECO:0007669"/>
    <property type="project" value="UniProtKB-KW"/>
</dbReference>
<dbReference type="STRING" id="223786.SAMN05216234_1488"/>
<dbReference type="Pfam" id="PF02001">
    <property type="entry name" value="DUF134"/>
    <property type="match status" value="1"/>
</dbReference>
<dbReference type="AlphaFoldDB" id="A0A1I5TTR0"/>
<name>A0A1I5TTR0_9BACT</name>
<keyword evidence="4" id="KW-1185">Reference proteome</keyword>
<dbReference type="HAMAP" id="MF_00674">
    <property type="entry name" value="UPF0251"/>
    <property type="match status" value="1"/>
</dbReference>
<evidence type="ECO:0000313" key="4">
    <source>
        <dbReference type="Proteomes" id="UP000199227"/>
    </source>
</evidence>
<dbReference type="InterPro" id="IPR036388">
    <property type="entry name" value="WH-like_DNA-bd_sf"/>
</dbReference>
<evidence type="ECO:0000313" key="3">
    <source>
        <dbReference type="EMBL" id="SFP86444.1"/>
    </source>
</evidence>
<dbReference type="InterPro" id="IPR002852">
    <property type="entry name" value="UPF0251"/>
</dbReference>
<dbReference type="SUPFAM" id="SSF88659">
    <property type="entry name" value="Sigma3 and sigma4 domains of RNA polymerase sigma factors"/>
    <property type="match status" value="1"/>
</dbReference>
<reference evidence="3 4" key="1">
    <citation type="submission" date="2016-10" db="EMBL/GenBank/DDBJ databases">
        <authorList>
            <person name="de Groot N.N."/>
        </authorList>
    </citation>
    <scope>NUCLEOTIDE SEQUENCE [LARGE SCALE GENOMIC DNA]</scope>
    <source>
        <strain evidence="3 4">EP1-55-1</strain>
    </source>
</reference>
<comment type="similarity">
    <text evidence="1 2">Belongs to the UPF0251 family.</text>
</comment>
<dbReference type="EMBL" id="FOXB01000048">
    <property type="protein sequence ID" value="SFP86444.1"/>
    <property type="molecule type" value="Genomic_DNA"/>
</dbReference>
<protein>
    <recommendedName>
        <fullName evidence="2">UPF0251 protein SAMN05216234_1488</fullName>
    </recommendedName>
</protein>
<dbReference type="Proteomes" id="UP000199227">
    <property type="component" value="Unassembled WGS sequence"/>
</dbReference>
<dbReference type="PANTHER" id="PTHR37478:SF2">
    <property type="entry name" value="UPF0251 PROTEIN TK0562"/>
    <property type="match status" value="1"/>
</dbReference>